<protein>
    <submittedName>
        <fullName evidence="1">Uncharacterized protein</fullName>
    </submittedName>
</protein>
<dbReference type="EMBL" id="JADCTT010000001">
    <property type="protein sequence ID" value="KAF9759873.1"/>
    <property type="molecule type" value="Genomic_DNA"/>
</dbReference>
<organism evidence="1 2">
    <name type="scientific">Bionectria ochroleuca</name>
    <name type="common">Gliocladium roseum</name>
    <dbReference type="NCBI Taxonomy" id="29856"/>
    <lineage>
        <taxon>Eukaryota</taxon>
        <taxon>Fungi</taxon>
        <taxon>Dikarya</taxon>
        <taxon>Ascomycota</taxon>
        <taxon>Pezizomycotina</taxon>
        <taxon>Sordariomycetes</taxon>
        <taxon>Hypocreomycetidae</taxon>
        <taxon>Hypocreales</taxon>
        <taxon>Bionectriaceae</taxon>
        <taxon>Clonostachys</taxon>
    </lineage>
</organism>
<name>A0A8H7NQ71_BIOOC</name>
<proteinExistence type="predicted"/>
<sequence>MVNPASLALPRQFLMTIQNVQPLDQKLFASARLITESGPIEGRNQMVLWENCRTAQWKRKGGSRWELVDNEGQAKLEPGYLLYFYEGTIKERIINSFRLEGGRHGKSSVQRRRSK</sequence>
<gene>
    <name evidence="1" type="ORF">IM811_001567</name>
</gene>
<evidence type="ECO:0000313" key="1">
    <source>
        <dbReference type="EMBL" id="KAF9759873.1"/>
    </source>
</evidence>
<evidence type="ECO:0000313" key="2">
    <source>
        <dbReference type="Proteomes" id="UP000616885"/>
    </source>
</evidence>
<accession>A0A8H7NQ71</accession>
<reference evidence="1" key="1">
    <citation type="submission" date="2020-10" db="EMBL/GenBank/DDBJ databases">
        <title>High-Quality Genome Resource of Clonostachys rosea strain S41 by Oxford Nanopore Long-Read Sequencing.</title>
        <authorList>
            <person name="Wang H."/>
        </authorList>
    </citation>
    <scope>NUCLEOTIDE SEQUENCE</scope>
    <source>
        <strain evidence="1">S41</strain>
    </source>
</reference>
<dbReference type="AlphaFoldDB" id="A0A8H7NQ71"/>
<comment type="caution">
    <text evidence="1">The sequence shown here is derived from an EMBL/GenBank/DDBJ whole genome shotgun (WGS) entry which is preliminary data.</text>
</comment>
<dbReference type="Proteomes" id="UP000616885">
    <property type="component" value="Unassembled WGS sequence"/>
</dbReference>